<evidence type="ECO:0000313" key="1">
    <source>
        <dbReference type="EMBL" id="RJL26515.1"/>
    </source>
</evidence>
<protein>
    <submittedName>
        <fullName evidence="1">Tetratricopeptide repeat protein</fullName>
    </submittedName>
</protein>
<name>A0A3A4ACX5_9ACTN</name>
<evidence type="ECO:0000313" key="2">
    <source>
        <dbReference type="Proteomes" id="UP000265768"/>
    </source>
</evidence>
<organism evidence="1 2">
    <name type="scientific">Bailinhaonella thermotolerans</name>
    <dbReference type="NCBI Taxonomy" id="1070861"/>
    <lineage>
        <taxon>Bacteria</taxon>
        <taxon>Bacillati</taxon>
        <taxon>Actinomycetota</taxon>
        <taxon>Actinomycetes</taxon>
        <taxon>Streptosporangiales</taxon>
        <taxon>Streptosporangiaceae</taxon>
        <taxon>Bailinhaonella</taxon>
    </lineage>
</organism>
<comment type="caution">
    <text evidence="1">The sequence shown here is derived from an EMBL/GenBank/DDBJ whole genome shotgun (WGS) entry which is preliminary data.</text>
</comment>
<keyword evidence="2" id="KW-1185">Reference proteome</keyword>
<reference evidence="1 2" key="1">
    <citation type="submission" date="2018-09" db="EMBL/GenBank/DDBJ databases">
        <title>YIM 75507 draft genome.</title>
        <authorList>
            <person name="Tang S."/>
            <person name="Feng Y."/>
        </authorList>
    </citation>
    <scope>NUCLEOTIDE SEQUENCE [LARGE SCALE GENOMIC DNA]</scope>
    <source>
        <strain evidence="1 2">YIM 75507</strain>
    </source>
</reference>
<dbReference type="Gene3D" id="1.25.40.10">
    <property type="entry name" value="Tetratricopeptide repeat domain"/>
    <property type="match status" value="1"/>
</dbReference>
<proteinExistence type="predicted"/>
<dbReference type="AlphaFoldDB" id="A0A3A4ACX5"/>
<accession>A0A3A4ACX5</accession>
<dbReference type="Proteomes" id="UP000265768">
    <property type="component" value="Unassembled WGS sequence"/>
</dbReference>
<dbReference type="InterPro" id="IPR011990">
    <property type="entry name" value="TPR-like_helical_dom_sf"/>
</dbReference>
<gene>
    <name evidence="1" type="ORF">D5H75_26395</name>
</gene>
<dbReference type="EMBL" id="QZEY01000012">
    <property type="protein sequence ID" value="RJL26515.1"/>
    <property type="molecule type" value="Genomic_DNA"/>
</dbReference>
<sequence length="771" mass="83453">MEFAHVDIWAWVADTQRQLHASGNGRLAFAMGEIPVQVHEGRFEQLEALAGEAIGQARELGLPWVELFVRHWVLRAHVGDRAEGAGVLPEAAALLEFAQREDARDCPHAPMVVQDYVMCLANIDGPGYAQERLAALDKVLERVDESWSCYESLIAEYAYALVDADRAVAALVRVEGAEVRLRDAGREPSHELAYARARVLFALERDQEAVEAAREAVAPAGTGKAATVTEALSGPELERAANILAGRALARLGRLDEAEAILPGLEDIASHPRDWPGTAAALEPLVTGGAVDNSWQIGRVMRDWISYLDSAGSYRLALDMALTAGRLAVGRGAAWVALRLAEVAESKQLAGAEEEIAALRASAEALPAPVPPAGDVVAAFDAANDGGADPEEWVGLLLAGRDAAADPAAADERLVATMHFLGFPGAAADLLWERVEREPSDEEQANTLVDLLLTDDDDERIQRLSGLLAEPAPAASHLALARLHHARERWEECAAEAKAVTEIEPGGETAQRARRIWADAAQELEDIGLAADLYQQVVSHGGTEEDTWRLIVLASSVERWNTVRLAAQGLGIELSGTEGPIEEEWHLVRVVLPAPDGTMREVLGLRTGPATARLLIPQPAGTPYNVGDVVIVDPQPLEPLPEDEKELQRFVVPFRGVRLLRPGGYTSWFFEGAEPDDDTWAAFAEALQERDWHLGVYSEDDDTVTDPATGEEIPGIYGWLAVPAGVKPAEADRVLTELTAGWKHPLVWTDLAKAGDGDVERHERIAEEYDL</sequence>